<dbReference type="AlphaFoldDB" id="A0AAD6ZC46"/>
<comment type="caution">
    <text evidence="2">The sequence shown here is derived from an EMBL/GenBank/DDBJ whole genome shotgun (WGS) entry which is preliminary data.</text>
</comment>
<reference evidence="2" key="1">
    <citation type="submission" date="2023-03" db="EMBL/GenBank/DDBJ databases">
        <title>Massive genome expansion in bonnet fungi (Mycena s.s.) driven by repeated elements and novel gene families across ecological guilds.</title>
        <authorList>
            <consortium name="Lawrence Berkeley National Laboratory"/>
            <person name="Harder C.B."/>
            <person name="Miyauchi S."/>
            <person name="Viragh M."/>
            <person name="Kuo A."/>
            <person name="Thoen E."/>
            <person name="Andreopoulos B."/>
            <person name="Lu D."/>
            <person name="Skrede I."/>
            <person name="Drula E."/>
            <person name="Henrissat B."/>
            <person name="Morin E."/>
            <person name="Kohler A."/>
            <person name="Barry K."/>
            <person name="LaButti K."/>
            <person name="Morin E."/>
            <person name="Salamov A."/>
            <person name="Lipzen A."/>
            <person name="Mereny Z."/>
            <person name="Hegedus B."/>
            <person name="Baldrian P."/>
            <person name="Stursova M."/>
            <person name="Weitz H."/>
            <person name="Taylor A."/>
            <person name="Grigoriev I.V."/>
            <person name="Nagy L.G."/>
            <person name="Martin F."/>
            <person name="Kauserud H."/>
        </authorList>
    </citation>
    <scope>NUCLEOTIDE SEQUENCE</scope>
    <source>
        <strain evidence="2">CBHHK002</strain>
    </source>
</reference>
<gene>
    <name evidence="2" type="ORF">DFH08DRAFT_820532</name>
</gene>
<organism evidence="2 3">
    <name type="scientific">Mycena albidolilacea</name>
    <dbReference type="NCBI Taxonomy" id="1033008"/>
    <lineage>
        <taxon>Eukaryota</taxon>
        <taxon>Fungi</taxon>
        <taxon>Dikarya</taxon>
        <taxon>Basidiomycota</taxon>
        <taxon>Agaricomycotina</taxon>
        <taxon>Agaricomycetes</taxon>
        <taxon>Agaricomycetidae</taxon>
        <taxon>Agaricales</taxon>
        <taxon>Marasmiineae</taxon>
        <taxon>Mycenaceae</taxon>
        <taxon>Mycena</taxon>
    </lineage>
</organism>
<protein>
    <submittedName>
        <fullName evidence="2">Uncharacterized protein</fullName>
    </submittedName>
</protein>
<keyword evidence="3" id="KW-1185">Reference proteome</keyword>
<evidence type="ECO:0000313" key="3">
    <source>
        <dbReference type="Proteomes" id="UP001218218"/>
    </source>
</evidence>
<accession>A0AAD6ZC46</accession>
<feature type="region of interest" description="Disordered" evidence="1">
    <location>
        <begin position="659"/>
        <end position="698"/>
    </location>
</feature>
<evidence type="ECO:0000313" key="2">
    <source>
        <dbReference type="EMBL" id="KAJ7315611.1"/>
    </source>
</evidence>
<name>A0AAD6ZC46_9AGAR</name>
<dbReference type="Proteomes" id="UP001218218">
    <property type="component" value="Unassembled WGS sequence"/>
</dbReference>
<feature type="compositionally biased region" description="Basic and acidic residues" evidence="1">
    <location>
        <begin position="682"/>
        <end position="698"/>
    </location>
</feature>
<proteinExistence type="predicted"/>
<dbReference type="EMBL" id="JARIHO010000061">
    <property type="protein sequence ID" value="KAJ7315611.1"/>
    <property type="molecule type" value="Genomic_DNA"/>
</dbReference>
<sequence>MYPEVDIFPEETQLYSKKRLLSSQSYEYPPLVDDVFRWKLPRPFSRSGREVRTSYNGHERRFELWSPNSTQLPYYSGIRAGVLGLRLSTTLEQRRYDGHLGRFDPTVAPQYYDGKRPWLAFITSPTELTAFDLSSRAEYVPIIRAWERADLWNNRPISPLLSDFDELRVVSTFEQAVDLGRQVQRWILEKHAWYRMAESWLDYLGKDLTLSAVQVQAAKEEYMGVWIHGVTEEDLKFFLGHARVPCFLIHELVEGEPPSTLVVTDFVQGTPVAQLLDPQNSEYDRVALRLNGGEHTLHDGSLPLPGVAFRPNDEQLLSGSRDQYGPPLLEGSVRSESPGGVSIPGSDEDDDLPTSERATVPTGSEWIATPRSMILGTEITVPMMEEVRVTPVLKFTVPDTFTLEGMKGWLASAMKRVRVVGGRWLRIVRVEWRPRAHYYVEFDTDDTALHVKGLVDTKDGTIRLTSCRLISPRYSTAAGFRDSDALRTKAPSITLRSGFSAQTRVFLDETTPARLRVTRICRNFEELLPTLPFSAARTSPFAIAAVPALPFSAALISSFAIAASTTQSALPKTKFSFAVTSRKRANEKSFAVSTKAGSILGTGARFEIQGAKFERRLGGQATSFLLRTRETSGRSPHGGYDARKDDTLFKRMGMSLEERLELPGNVGETPKGKKRRGRPPKSIRERLDAERREHGGAL</sequence>
<evidence type="ECO:0000256" key="1">
    <source>
        <dbReference type="SAM" id="MobiDB-lite"/>
    </source>
</evidence>
<feature type="compositionally biased region" description="Basic residues" evidence="1">
    <location>
        <begin position="672"/>
        <end position="681"/>
    </location>
</feature>
<feature type="region of interest" description="Disordered" evidence="1">
    <location>
        <begin position="299"/>
        <end position="359"/>
    </location>
</feature>